<keyword evidence="10" id="KW-1185">Reference proteome</keyword>
<keyword evidence="5 7" id="KW-0472">Membrane</keyword>
<evidence type="ECO:0000313" key="10">
    <source>
        <dbReference type="Proteomes" id="UP000807716"/>
    </source>
</evidence>
<organism evidence="9 10">
    <name type="scientific">Actinomortierella ambigua</name>
    <dbReference type="NCBI Taxonomy" id="1343610"/>
    <lineage>
        <taxon>Eukaryota</taxon>
        <taxon>Fungi</taxon>
        <taxon>Fungi incertae sedis</taxon>
        <taxon>Mucoromycota</taxon>
        <taxon>Mortierellomycotina</taxon>
        <taxon>Mortierellomycetes</taxon>
        <taxon>Mortierellales</taxon>
        <taxon>Mortierellaceae</taxon>
        <taxon>Actinomortierella</taxon>
    </lineage>
</organism>
<proteinExistence type="predicted"/>
<accession>A0A9P6U1U3</accession>
<evidence type="ECO:0000313" key="9">
    <source>
        <dbReference type="EMBL" id="KAG0255546.1"/>
    </source>
</evidence>
<dbReference type="GO" id="GO:0022857">
    <property type="term" value="F:transmembrane transporter activity"/>
    <property type="evidence" value="ECO:0007669"/>
    <property type="project" value="InterPro"/>
</dbReference>
<reference evidence="9" key="1">
    <citation type="journal article" date="2020" name="Fungal Divers.">
        <title>Resolving the Mortierellaceae phylogeny through synthesis of multi-gene phylogenetics and phylogenomics.</title>
        <authorList>
            <person name="Vandepol N."/>
            <person name="Liber J."/>
            <person name="Desiro A."/>
            <person name="Na H."/>
            <person name="Kennedy M."/>
            <person name="Barry K."/>
            <person name="Grigoriev I.V."/>
            <person name="Miller A.N."/>
            <person name="O'Donnell K."/>
            <person name="Stajich J.E."/>
            <person name="Bonito G."/>
        </authorList>
    </citation>
    <scope>NUCLEOTIDE SEQUENCE</scope>
    <source>
        <strain evidence="9">BC1065</strain>
    </source>
</reference>
<evidence type="ECO:0000256" key="5">
    <source>
        <dbReference type="ARBA" id="ARBA00023136"/>
    </source>
</evidence>
<dbReference type="InterPro" id="IPR011701">
    <property type="entry name" value="MFS"/>
</dbReference>
<evidence type="ECO:0000256" key="4">
    <source>
        <dbReference type="ARBA" id="ARBA00022989"/>
    </source>
</evidence>
<evidence type="ECO:0000256" key="2">
    <source>
        <dbReference type="ARBA" id="ARBA00022448"/>
    </source>
</evidence>
<dbReference type="PROSITE" id="PS50850">
    <property type="entry name" value="MFS"/>
    <property type="match status" value="1"/>
</dbReference>
<feature type="compositionally biased region" description="Basic and acidic residues" evidence="6">
    <location>
        <begin position="468"/>
        <end position="485"/>
    </location>
</feature>
<feature type="domain" description="Major facilitator superfamily (MFS) profile" evidence="8">
    <location>
        <begin position="12"/>
        <end position="468"/>
    </location>
</feature>
<keyword evidence="4 7" id="KW-1133">Transmembrane helix</keyword>
<dbReference type="SUPFAM" id="SSF103473">
    <property type="entry name" value="MFS general substrate transporter"/>
    <property type="match status" value="1"/>
</dbReference>
<dbReference type="OrthoDB" id="2130629at2759"/>
<evidence type="ECO:0000256" key="7">
    <source>
        <dbReference type="SAM" id="Phobius"/>
    </source>
</evidence>
<dbReference type="Gene3D" id="1.20.1250.20">
    <property type="entry name" value="MFS general substrate transporter like domains"/>
    <property type="match status" value="1"/>
</dbReference>
<evidence type="ECO:0000256" key="6">
    <source>
        <dbReference type="SAM" id="MobiDB-lite"/>
    </source>
</evidence>
<dbReference type="PANTHER" id="PTHR42718">
    <property type="entry name" value="MAJOR FACILITATOR SUPERFAMILY MULTIDRUG TRANSPORTER MFSC"/>
    <property type="match status" value="1"/>
</dbReference>
<name>A0A9P6U1U3_9FUNG</name>
<keyword evidence="3 7" id="KW-0812">Transmembrane</keyword>
<feature type="transmembrane region" description="Helical" evidence="7">
    <location>
        <begin position="403"/>
        <end position="424"/>
    </location>
</feature>
<feature type="transmembrane region" description="Helical" evidence="7">
    <location>
        <begin position="206"/>
        <end position="224"/>
    </location>
</feature>
<gene>
    <name evidence="9" type="ORF">DFQ27_006200</name>
</gene>
<dbReference type="Pfam" id="PF07690">
    <property type="entry name" value="MFS_1"/>
    <property type="match status" value="1"/>
</dbReference>
<dbReference type="InterPro" id="IPR036259">
    <property type="entry name" value="MFS_trans_sf"/>
</dbReference>
<feature type="transmembrane region" description="Helical" evidence="7">
    <location>
        <begin position="362"/>
        <end position="382"/>
    </location>
</feature>
<feature type="transmembrane region" description="Helical" evidence="7">
    <location>
        <begin position="444"/>
        <end position="463"/>
    </location>
</feature>
<dbReference type="GO" id="GO:0016020">
    <property type="term" value="C:membrane"/>
    <property type="evidence" value="ECO:0007669"/>
    <property type="project" value="UniProtKB-SubCell"/>
</dbReference>
<sequence length="529" mass="56521">MIQRLRGNTTLLVLVASFAQLLEIVNITSSIVVLPPILVDLKFEVNQLQWVIAAYTLSFAGCLVLAGRLGDIMGHRLMFLVGLSWFTIWSLVIGFANGPVFMCISRALQGIGAGLTIPSALATLTTTFPPGPSRNGALAVFGACGSSGMVVGTLIGGAIGDTIGWRWIFRLTAIFGAILTAIGYFMVPNIQHNVRHEDGSRRSMDVGGLFCFMGGIVTFVYYLSEAPAAGWGKAKTLAPFVIGLVLLIAFVVIEFKVSDPVIPPRIWKSRRFTTSVLGAILVSAATNVMVYFTTLYLQDVLDYTTMQTGLAFLVSGVGSFPLNFVTAKLLMMTRTKYLLIVGWILLLVSALLFARMSETNSYWAGPFPAYCVNVLGTAPVFLANQVNAVMYAPNKDQGVISGIYNSAVQLGGPIGIAIATAISTNYAPVGVKNDKHALLLAYRSAFYTMAVCCGLALVIVVLFSPNQDPKHTDDDAETPKDEEGKLPATVTETSLPLEKVSVAGDATKLTSVDGADTVSRDGDTKRGEA</sequence>
<evidence type="ECO:0000256" key="3">
    <source>
        <dbReference type="ARBA" id="ARBA00022692"/>
    </source>
</evidence>
<feature type="transmembrane region" description="Helical" evidence="7">
    <location>
        <begin position="309"/>
        <end position="330"/>
    </location>
</feature>
<dbReference type="AlphaFoldDB" id="A0A9P6U1U3"/>
<dbReference type="PANTHER" id="PTHR42718:SF9">
    <property type="entry name" value="MAJOR FACILITATOR SUPERFAMILY MULTIDRUG TRANSPORTER MFSC"/>
    <property type="match status" value="1"/>
</dbReference>
<dbReference type="Proteomes" id="UP000807716">
    <property type="component" value="Unassembled WGS sequence"/>
</dbReference>
<feature type="transmembrane region" description="Helical" evidence="7">
    <location>
        <begin position="165"/>
        <end position="185"/>
    </location>
</feature>
<protein>
    <recommendedName>
        <fullName evidence="8">Major facilitator superfamily (MFS) profile domain-containing protein</fullName>
    </recommendedName>
</protein>
<feature type="transmembrane region" description="Helical" evidence="7">
    <location>
        <begin position="137"/>
        <end position="159"/>
    </location>
</feature>
<feature type="transmembrane region" description="Helical" evidence="7">
    <location>
        <begin position="77"/>
        <end position="95"/>
    </location>
</feature>
<dbReference type="InterPro" id="IPR020846">
    <property type="entry name" value="MFS_dom"/>
</dbReference>
<keyword evidence="2" id="KW-0813">Transport</keyword>
<dbReference type="EMBL" id="JAAAJB010000455">
    <property type="protein sequence ID" value="KAG0255546.1"/>
    <property type="molecule type" value="Genomic_DNA"/>
</dbReference>
<feature type="transmembrane region" description="Helical" evidence="7">
    <location>
        <begin position="337"/>
        <end position="356"/>
    </location>
</feature>
<feature type="transmembrane region" description="Helical" evidence="7">
    <location>
        <begin position="12"/>
        <end position="38"/>
    </location>
</feature>
<feature type="region of interest" description="Disordered" evidence="6">
    <location>
        <begin position="468"/>
        <end position="496"/>
    </location>
</feature>
<evidence type="ECO:0000259" key="8">
    <source>
        <dbReference type="PROSITE" id="PS50850"/>
    </source>
</evidence>
<evidence type="ECO:0000256" key="1">
    <source>
        <dbReference type="ARBA" id="ARBA00004141"/>
    </source>
</evidence>
<comment type="subcellular location">
    <subcellularLocation>
        <location evidence="1">Membrane</location>
        <topology evidence="1">Multi-pass membrane protein</topology>
    </subcellularLocation>
</comment>
<feature type="transmembrane region" description="Helical" evidence="7">
    <location>
        <begin position="107"/>
        <end position="125"/>
    </location>
</feature>
<feature type="transmembrane region" description="Helical" evidence="7">
    <location>
        <begin position="276"/>
        <end position="297"/>
    </location>
</feature>
<dbReference type="Gene3D" id="1.20.1720.10">
    <property type="entry name" value="Multidrug resistance protein D"/>
    <property type="match status" value="1"/>
</dbReference>
<comment type="caution">
    <text evidence="9">The sequence shown here is derived from an EMBL/GenBank/DDBJ whole genome shotgun (WGS) entry which is preliminary data.</text>
</comment>
<feature type="transmembrane region" description="Helical" evidence="7">
    <location>
        <begin position="236"/>
        <end position="255"/>
    </location>
</feature>
<feature type="transmembrane region" description="Helical" evidence="7">
    <location>
        <begin position="50"/>
        <end position="70"/>
    </location>
</feature>